<dbReference type="CDD" id="cd06185">
    <property type="entry name" value="PDR_like"/>
    <property type="match status" value="1"/>
</dbReference>
<dbReference type="Gene3D" id="3.40.50.80">
    <property type="entry name" value="Nucleotide-binding domain of ferredoxin-NADP reductase (FNR) module"/>
    <property type="match status" value="1"/>
</dbReference>
<evidence type="ECO:0000256" key="8">
    <source>
        <dbReference type="SAM" id="MobiDB-lite"/>
    </source>
</evidence>
<dbReference type="InterPro" id="IPR006058">
    <property type="entry name" value="2Fe2S_fd_BS"/>
</dbReference>
<keyword evidence="3" id="KW-0349">Heme</keyword>
<dbReference type="Pfam" id="PF00067">
    <property type="entry name" value="p450"/>
    <property type="match status" value="1"/>
</dbReference>
<dbReference type="RefSeq" id="WP_083400590.1">
    <property type="nucleotide sequence ID" value="NZ_FNTL01000004.1"/>
</dbReference>
<dbReference type="GO" id="GO:0004497">
    <property type="term" value="F:monooxygenase activity"/>
    <property type="evidence" value="ECO:0007669"/>
    <property type="project" value="UniProtKB-KW"/>
</dbReference>
<keyword evidence="4" id="KW-0479">Metal-binding</keyword>
<organism evidence="11 12">
    <name type="scientific">Rhodococcus jostii</name>
    <dbReference type="NCBI Taxonomy" id="132919"/>
    <lineage>
        <taxon>Bacteria</taxon>
        <taxon>Bacillati</taxon>
        <taxon>Actinomycetota</taxon>
        <taxon>Actinomycetes</taxon>
        <taxon>Mycobacteriales</taxon>
        <taxon>Nocardiaceae</taxon>
        <taxon>Rhodococcus</taxon>
    </lineage>
</organism>
<dbReference type="InterPro" id="IPR002397">
    <property type="entry name" value="Cyt_P450_B"/>
</dbReference>
<sequence length="725" mass="78682">MAAETMRHGDWDPLAAIHETDPSAEHARLRGQCPVAHTERFGGFWTLSRYEDVVAAARDTDLFASRYKTTIPDSTGPTRPPRPPLESDPPEHRQYRDLLNKYFSPQRIRAIEPAIRRIARDLLGSAVAAGRAEVVESVAYPLPAQVLCTFLGIPTADAAGIKEMANAVLAAGTQGDAARHSQANDRLYAYVEALVERRRQQPLTPETDVTTGLLTGEINGRLLSNDEVVAVLRLLLQAGHGTTTNGIGSVIAFLASHPEEQRHLRENPDAIPTAIEEILRVWSPARLLARTATRDVDLHGRTIPAGDKVALMWSSANRDATVFDDADRCVIDRRPNRHVAFGHGIHTCLGAPLARAELRIVVEELFALTDEIVLDGEPVQAGWPHIGLSALPIRFTPATGHRTLDYGSDLRSGERITVVSEVRDVADRVVELTLADPGGSALPRWEPGAHIELRLPTGLARQYSLCGNPEESDTWTIAVLREDDSRGGSAFVHEMIKAGDSLTVAGPKNHFPLVDADRYLFVAGGIGVTPMLTMARRVLDRRRPFEFHYIGKQRTSMAYADTVAELPAARLHESAVSGRPDLLAVIAAQPPGTAVYSCGPESLLSELEESCRVAGQELHVEWFSPKPGANVGGDGALESFRVQLERSDVQVTVLPGQSIIDACAEAGVVIPGSCFEGTCGSCETRVIDGTPDHRDSVLDQSQREEGQVMMPCVSRSCTEALTLDA</sequence>
<evidence type="ECO:0000313" key="12">
    <source>
        <dbReference type="Proteomes" id="UP000183407"/>
    </source>
</evidence>
<dbReference type="GO" id="GO:0020037">
    <property type="term" value="F:heme binding"/>
    <property type="evidence" value="ECO:0007669"/>
    <property type="project" value="InterPro"/>
</dbReference>
<feature type="region of interest" description="Disordered" evidence="8">
    <location>
        <begin position="67"/>
        <end position="91"/>
    </location>
</feature>
<dbReference type="InterPro" id="IPR036396">
    <property type="entry name" value="Cyt_P450_sf"/>
</dbReference>
<evidence type="ECO:0000256" key="1">
    <source>
        <dbReference type="ARBA" id="ARBA00001971"/>
    </source>
</evidence>
<gene>
    <name evidence="11" type="ORF">SAMN04490220_5839</name>
</gene>
<dbReference type="PANTHER" id="PTHR46696:SF6">
    <property type="entry name" value="P450, PUTATIVE (EUROFUNG)-RELATED"/>
    <property type="match status" value="1"/>
</dbReference>
<feature type="domain" description="2Fe-2S ferredoxin-type" evidence="9">
    <location>
        <begin position="640"/>
        <end position="725"/>
    </location>
</feature>
<dbReference type="GO" id="GO:0016705">
    <property type="term" value="F:oxidoreductase activity, acting on paired donors, with incorporation or reduction of molecular oxygen"/>
    <property type="evidence" value="ECO:0007669"/>
    <property type="project" value="InterPro"/>
</dbReference>
<dbReference type="PROSITE" id="PS00086">
    <property type="entry name" value="CYTOCHROME_P450"/>
    <property type="match status" value="1"/>
</dbReference>
<reference evidence="12" key="1">
    <citation type="submission" date="2016-10" db="EMBL/GenBank/DDBJ databases">
        <authorList>
            <person name="Varghese N."/>
        </authorList>
    </citation>
    <scope>NUCLEOTIDE SEQUENCE [LARGE SCALE GENOMIC DNA]</scope>
    <source>
        <strain evidence="12">DSM 44719</strain>
    </source>
</reference>
<dbReference type="FunFam" id="1.10.630.10:FF:000018">
    <property type="entry name" value="Cytochrome P450 monooxygenase"/>
    <property type="match status" value="1"/>
</dbReference>
<evidence type="ECO:0000256" key="6">
    <source>
        <dbReference type="ARBA" id="ARBA00023004"/>
    </source>
</evidence>
<name>A0A1H5E6M2_RHOJO</name>
<dbReference type="Proteomes" id="UP000183407">
    <property type="component" value="Unassembled WGS sequence"/>
</dbReference>
<dbReference type="PROSITE" id="PS00197">
    <property type="entry name" value="2FE2S_FER_1"/>
    <property type="match status" value="1"/>
</dbReference>
<dbReference type="InterPro" id="IPR001041">
    <property type="entry name" value="2Fe-2S_ferredoxin-type"/>
</dbReference>
<dbReference type="InterPro" id="IPR017927">
    <property type="entry name" value="FAD-bd_FR_type"/>
</dbReference>
<dbReference type="OrthoDB" id="502624at2"/>
<dbReference type="Gene3D" id="1.10.630.10">
    <property type="entry name" value="Cytochrome P450"/>
    <property type="match status" value="1"/>
</dbReference>
<dbReference type="AlphaFoldDB" id="A0A1H5E6M2"/>
<dbReference type="Pfam" id="PF00111">
    <property type="entry name" value="Fer2"/>
    <property type="match status" value="1"/>
</dbReference>
<dbReference type="InterPro" id="IPR036010">
    <property type="entry name" value="2Fe-2S_ferredoxin-like_sf"/>
</dbReference>
<evidence type="ECO:0000313" key="11">
    <source>
        <dbReference type="EMBL" id="SED86724.1"/>
    </source>
</evidence>
<dbReference type="InterPro" id="IPR017972">
    <property type="entry name" value="Cyt_P450_CS"/>
</dbReference>
<accession>A0A1H5E6M2</accession>
<protein>
    <submittedName>
        <fullName evidence="11">Cytochrome P450</fullName>
    </submittedName>
</protein>
<keyword evidence="6" id="KW-0408">Iron</keyword>
<dbReference type="EMBL" id="FNTL01000004">
    <property type="protein sequence ID" value="SED86724.1"/>
    <property type="molecule type" value="Genomic_DNA"/>
</dbReference>
<feature type="compositionally biased region" description="Pro residues" evidence="8">
    <location>
        <begin position="78"/>
        <end position="87"/>
    </location>
</feature>
<dbReference type="Gene3D" id="2.40.30.10">
    <property type="entry name" value="Translation factors"/>
    <property type="match status" value="1"/>
</dbReference>
<evidence type="ECO:0000256" key="3">
    <source>
        <dbReference type="ARBA" id="ARBA00022617"/>
    </source>
</evidence>
<evidence type="ECO:0000256" key="7">
    <source>
        <dbReference type="ARBA" id="ARBA00023033"/>
    </source>
</evidence>
<comment type="cofactor">
    <cofactor evidence="1">
        <name>heme</name>
        <dbReference type="ChEBI" id="CHEBI:30413"/>
    </cofactor>
</comment>
<comment type="similarity">
    <text evidence="2">Belongs to the cytochrome P450 family.</text>
</comment>
<keyword evidence="5" id="KW-0560">Oxidoreductase</keyword>
<dbReference type="GO" id="GO:0051537">
    <property type="term" value="F:2 iron, 2 sulfur cluster binding"/>
    <property type="evidence" value="ECO:0007669"/>
    <property type="project" value="InterPro"/>
</dbReference>
<dbReference type="InterPro" id="IPR012675">
    <property type="entry name" value="Beta-grasp_dom_sf"/>
</dbReference>
<proteinExistence type="inferred from homology"/>
<dbReference type="InterPro" id="IPR017938">
    <property type="entry name" value="Riboflavin_synthase-like_b-brl"/>
</dbReference>
<dbReference type="PROSITE" id="PS51384">
    <property type="entry name" value="FAD_FR"/>
    <property type="match status" value="1"/>
</dbReference>
<evidence type="ECO:0000256" key="4">
    <source>
        <dbReference type="ARBA" id="ARBA00022723"/>
    </source>
</evidence>
<dbReference type="GO" id="GO:0005506">
    <property type="term" value="F:iron ion binding"/>
    <property type="evidence" value="ECO:0007669"/>
    <property type="project" value="InterPro"/>
</dbReference>
<evidence type="ECO:0000256" key="2">
    <source>
        <dbReference type="ARBA" id="ARBA00010617"/>
    </source>
</evidence>
<dbReference type="SUPFAM" id="SSF52343">
    <property type="entry name" value="Ferredoxin reductase-like, C-terminal NADP-linked domain"/>
    <property type="match status" value="1"/>
</dbReference>
<keyword evidence="7" id="KW-0503">Monooxygenase</keyword>
<evidence type="ECO:0000259" key="9">
    <source>
        <dbReference type="PROSITE" id="PS51085"/>
    </source>
</evidence>
<dbReference type="Gene3D" id="3.10.20.30">
    <property type="match status" value="1"/>
</dbReference>
<evidence type="ECO:0000256" key="5">
    <source>
        <dbReference type="ARBA" id="ARBA00023002"/>
    </source>
</evidence>
<dbReference type="SUPFAM" id="SSF63380">
    <property type="entry name" value="Riboflavin synthase domain-like"/>
    <property type="match status" value="1"/>
</dbReference>
<dbReference type="SUPFAM" id="SSF54292">
    <property type="entry name" value="2Fe-2S ferredoxin-like"/>
    <property type="match status" value="1"/>
</dbReference>
<dbReference type="InterPro" id="IPR039261">
    <property type="entry name" value="FNR_nucleotide-bd"/>
</dbReference>
<feature type="domain" description="FAD-binding FR-type" evidence="10">
    <location>
        <begin position="412"/>
        <end position="514"/>
    </location>
</feature>
<dbReference type="PRINTS" id="PR00359">
    <property type="entry name" value="BP450"/>
</dbReference>
<dbReference type="PANTHER" id="PTHR46696">
    <property type="entry name" value="P450, PUTATIVE (EUROFUNG)-RELATED"/>
    <property type="match status" value="1"/>
</dbReference>
<dbReference type="PROSITE" id="PS51085">
    <property type="entry name" value="2FE2S_FER_2"/>
    <property type="match status" value="1"/>
</dbReference>
<dbReference type="CDD" id="cd00207">
    <property type="entry name" value="fer2"/>
    <property type="match status" value="1"/>
</dbReference>
<dbReference type="InterPro" id="IPR001128">
    <property type="entry name" value="Cyt_P450"/>
</dbReference>
<dbReference type="SUPFAM" id="SSF48264">
    <property type="entry name" value="Cytochrome P450"/>
    <property type="match status" value="1"/>
</dbReference>
<evidence type="ECO:0000259" key="10">
    <source>
        <dbReference type="PROSITE" id="PS51384"/>
    </source>
</evidence>